<dbReference type="HAMAP" id="MF_01852">
    <property type="entry name" value="TsaC"/>
    <property type="match status" value="1"/>
</dbReference>
<dbReference type="SUPFAM" id="SSF55821">
    <property type="entry name" value="YrdC/RibB"/>
    <property type="match status" value="1"/>
</dbReference>
<dbReference type="PROSITE" id="PS51163">
    <property type="entry name" value="YRDC"/>
    <property type="match status" value="1"/>
</dbReference>
<keyword evidence="12" id="KW-1185">Reference proteome</keyword>
<comment type="function">
    <text evidence="9">Required for the formation of a threonylcarbamoyl group on adenosine at position 37 (t(6)A37) in tRNAs that read codons beginning with adenine. Catalyzes the conversion of L-threonine, HCO(3)(-)/CO(2) and ATP to give threonylcarbamoyl-AMP (TC-AMP) as the acyladenylate intermediate, with the release of diphosphate.</text>
</comment>
<keyword evidence="5 9" id="KW-0548">Nucleotidyltransferase</keyword>
<dbReference type="PANTHER" id="PTHR17490">
    <property type="entry name" value="SUA5"/>
    <property type="match status" value="1"/>
</dbReference>
<gene>
    <name evidence="9" type="primary">tsaC</name>
    <name evidence="11" type="ORF">HUF19_00170</name>
</gene>
<organism evidence="11 12">
    <name type="scientific">Thalassolituus hydrocarboniclasticus</name>
    <dbReference type="NCBI Taxonomy" id="2742796"/>
    <lineage>
        <taxon>Bacteria</taxon>
        <taxon>Pseudomonadati</taxon>
        <taxon>Pseudomonadota</taxon>
        <taxon>Gammaproteobacteria</taxon>
        <taxon>Oceanospirillales</taxon>
        <taxon>Oceanospirillaceae</taxon>
        <taxon>Thalassolituus</taxon>
    </lineage>
</organism>
<comment type="catalytic activity">
    <reaction evidence="8 9">
        <text>L-threonine + hydrogencarbonate + ATP = L-threonylcarbamoyladenylate + diphosphate + H2O</text>
        <dbReference type="Rhea" id="RHEA:36407"/>
        <dbReference type="ChEBI" id="CHEBI:15377"/>
        <dbReference type="ChEBI" id="CHEBI:17544"/>
        <dbReference type="ChEBI" id="CHEBI:30616"/>
        <dbReference type="ChEBI" id="CHEBI:33019"/>
        <dbReference type="ChEBI" id="CHEBI:57926"/>
        <dbReference type="ChEBI" id="CHEBI:73682"/>
        <dbReference type="EC" id="2.7.7.87"/>
    </reaction>
</comment>
<protein>
    <recommendedName>
        <fullName evidence="9">Threonylcarbamoyl-AMP synthase</fullName>
        <shortName evidence="9">TC-AMP synthase</shortName>
        <ecNumber evidence="9">2.7.7.87</ecNumber>
    </recommendedName>
    <alternativeName>
        <fullName evidence="9">L-threonylcarbamoyladenylate synthase</fullName>
    </alternativeName>
    <alternativeName>
        <fullName evidence="9">t(6)A37 threonylcarbamoyladenosine biosynthesis protein TsaC</fullName>
    </alternativeName>
    <alternativeName>
        <fullName evidence="9">tRNA threonylcarbamoyladenosine biosynthesis protein TsaC</fullName>
    </alternativeName>
</protein>
<evidence type="ECO:0000256" key="7">
    <source>
        <dbReference type="ARBA" id="ARBA00022840"/>
    </source>
</evidence>
<dbReference type="InterPro" id="IPR050156">
    <property type="entry name" value="TC-AMP_synthase_SUA5"/>
</dbReference>
<keyword evidence="6 9" id="KW-0547">Nucleotide-binding</keyword>
<dbReference type="Gene3D" id="3.90.870.10">
    <property type="entry name" value="DHBP synthase"/>
    <property type="match status" value="1"/>
</dbReference>
<evidence type="ECO:0000256" key="1">
    <source>
        <dbReference type="ARBA" id="ARBA00004496"/>
    </source>
</evidence>
<dbReference type="Proteomes" id="UP001065322">
    <property type="component" value="Chromosome"/>
</dbReference>
<evidence type="ECO:0000256" key="5">
    <source>
        <dbReference type="ARBA" id="ARBA00022695"/>
    </source>
</evidence>
<comment type="similarity">
    <text evidence="9">Belongs to the SUA5 family. TsaC subfamily.</text>
</comment>
<dbReference type="InterPro" id="IPR017945">
    <property type="entry name" value="DHBP_synth_RibB-like_a/b_dom"/>
</dbReference>
<dbReference type="RefSeq" id="WP_260997957.1">
    <property type="nucleotide sequence ID" value="NZ_CP054475.1"/>
</dbReference>
<reference evidence="12" key="1">
    <citation type="submission" date="2020-06" db="EMBL/GenBank/DDBJ databases">
        <title>Thalassolituus marinus alknpb1M-1, a hydrocarbon-degrading bacterium isolated from the deep-sea overlying water using an in-situ strategy from the South China Sea basin.</title>
        <authorList>
            <person name="Dong C."/>
            <person name="Chen Y."/>
            <person name="Shao Z."/>
        </authorList>
    </citation>
    <scope>NUCLEOTIDE SEQUENCE [LARGE SCALE GENOMIC DNA]</scope>
    <source>
        <strain evidence="12">alknpb1M-1</strain>
    </source>
</reference>
<evidence type="ECO:0000256" key="8">
    <source>
        <dbReference type="ARBA" id="ARBA00048366"/>
    </source>
</evidence>
<keyword evidence="4 9" id="KW-0819">tRNA processing</keyword>
<dbReference type="PANTHER" id="PTHR17490:SF18">
    <property type="entry name" value="THREONYLCARBAMOYL-AMP SYNTHASE"/>
    <property type="match status" value="1"/>
</dbReference>
<dbReference type="InterPro" id="IPR006070">
    <property type="entry name" value="Sua5-like_dom"/>
</dbReference>
<evidence type="ECO:0000313" key="12">
    <source>
        <dbReference type="Proteomes" id="UP001065322"/>
    </source>
</evidence>
<proteinExistence type="inferred from homology"/>
<evidence type="ECO:0000256" key="9">
    <source>
        <dbReference type="HAMAP-Rule" id="MF_01852"/>
    </source>
</evidence>
<comment type="subcellular location">
    <subcellularLocation>
        <location evidence="1 9">Cytoplasm</location>
    </subcellularLocation>
</comment>
<evidence type="ECO:0000256" key="4">
    <source>
        <dbReference type="ARBA" id="ARBA00022694"/>
    </source>
</evidence>
<evidence type="ECO:0000259" key="10">
    <source>
        <dbReference type="PROSITE" id="PS51163"/>
    </source>
</evidence>
<name>A0ABY6A7U4_9GAMM</name>
<dbReference type="Pfam" id="PF01300">
    <property type="entry name" value="Sua5_yciO_yrdC"/>
    <property type="match status" value="1"/>
</dbReference>
<evidence type="ECO:0000256" key="3">
    <source>
        <dbReference type="ARBA" id="ARBA00022679"/>
    </source>
</evidence>
<evidence type="ECO:0000313" key="11">
    <source>
        <dbReference type="EMBL" id="UXD85960.1"/>
    </source>
</evidence>
<feature type="domain" description="YrdC-like" evidence="10">
    <location>
        <begin position="3"/>
        <end position="181"/>
    </location>
</feature>
<dbReference type="EC" id="2.7.7.87" evidence="9"/>
<accession>A0ABY6A7U4</accession>
<dbReference type="EMBL" id="CP054475">
    <property type="protein sequence ID" value="UXD85960.1"/>
    <property type="molecule type" value="Genomic_DNA"/>
</dbReference>
<keyword evidence="2 9" id="KW-0963">Cytoplasm</keyword>
<evidence type="ECO:0000256" key="2">
    <source>
        <dbReference type="ARBA" id="ARBA00022490"/>
    </source>
</evidence>
<dbReference type="InterPro" id="IPR023535">
    <property type="entry name" value="TC-AMP_synthase"/>
</dbReference>
<keyword evidence="7 9" id="KW-0067">ATP-binding</keyword>
<evidence type="ECO:0000256" key="6">
    <source>
        <dbReference type="ARBA" id="ARBA00022741"/>
    </source>
</evidence>
<sequence>MNKWHLELAAHSIRSGGVLAYPTEAVWGLGCDPRNEAAISRILELKSRPAHKGLVLVASSLQQLDELLLPLNDDDLATVNATWPGPVTWVLPCHREVSPLLRGQHQSLAVRISDHPLVRALCDEVGPLVSTSANPAGREPARSALRVRQYFTDQLDYILPGALGGRAQPSEIRTLTGQRLR</sequence>
<keyword evidence="3 9" id="KW-0808">Transferase</keyword>